<reference evidence="3 4" key="1">
    <citation type="submission" date="2015-04" db="EMBL/GenBank/DDBJ databases">
        <title>Lasius niger genome sequencing.</title>
        <authorList>
            <person name="Konorov E.A."/>
            <person name="Nikitin M.A."/>
            <person name="Kirill M.V."/>
            <person name="Chang P."/>
        </authorList>
    </citation>
    <scope>NUCLEOTIDE SEQUENCE [LARGE SCALE GENOMIC DNA]</scope>
    <source>
        <tissue evidence="3">Whole</tissue>
    </source>
</reference>
<dbReference type="AlphaFoldDB" id="A0A0J7N3J9"/>
<dbReference type="Proteomes" id="UP000036403">
    <property type="component" value="Unassembled WGS sequence"/>
</dbReference>
<name>A0A0J7N3J9_LASNI</name>
<dbReference type="EMBL" id="LBMM01010742">
    <property type="protein sequence ID" value="KMQ87275.1"/>
    <property type="molecule type" value="Genomic_DNA"/>
</dbReference>
<dbReference type="GO" id="GO:0003677">
    <property type="term" value="F:DNA binding"/>
    <property type="evidence" value="ECO:0007669"/>
    <property type="project" value="UniProtKB-KW"/>
</dbReference>
<evidence type="ECO:0000313" key="3">
    <source>
        <dbReference type="EMBL" id="KMQ87275.1"/>
    </source>
</evidence>
<dbReference type="PANTHER" id="PTHR35617:SF3">
    <property type="entry name" value="CORE-BINDING (CB) DOMAIN-CONTAINING PROTEIN"/>
    <property type="match status" value="1"/>
</dbReference>
<protein>
    <submittedName>
        <fullName evidence="3">Uncharacterized protein</fullName>
    </submittedName>
</protein>
<organism evidence="3 4">
    <name type="scientific">Lasius niger</name>
    <name type="common">Black garden ant</name>
    <dbReference type="NCBI Taxonomy" id="67767"/>
    <lineage>
        <taxon>Eukaryota</taxon>
        <taxon>Metazoa</taxon>
        <taxon>Ecdysozoa</taxon>
        <taxon>Arthropoda</taxon>
        <taxon>Hexapoda</taxon>
        <taxon>Insecta</taxon>
        <taxon>Pterygota</taxon>
        <taxon>Neoptera</taxon>
        <taxon>Endopterygota</taxon>
        <taxon>Hymenoptera</taxon>
        <taxon>Apocrita</taxon>
        <taxon>Aculeata</taxon>
        <taxon>Formicoidea</taxon>
        <taxon>Formicidae</taxon>
        <taxon>Formicinae</taxon>
        <taxon>Lasius</taxon>
        <taxon>Lasius</taxon>
    </lineage>
</organism>
<dbReference type="InterPro" id="IPR010998">
    <property type="entry name" value="Integrase_recombinase_N"/>
</dbReference>
<feature type="compositionally biased region" description="Acidic residues" evidence="2">
    <location>
        <begin position="57"/>
        <end position="73"/>
    </location>
</feature>
<evidence type="ECO:0000256" key="1">
    <source>
        <dbReference type="ARBA" id="ARBA00023125"/>
    </source>
</evidence>
<feature type="region of interest" description="Disordered" evidence="2">
    <location>
        <begin position="40"/>
        <end position="108"/>
    </location>
</feature>
<dbReference type="OrthoDB" id="7555055at2759"/>
<dbReference type="Gene3D" id="1.10.150.130">
    <property type="match status" value="1"/>
</dbReference>
<sequence length="617" mass="69827">MAKRGPNEAELDALNEQMKSLRKKLKKFTRAAAKEIIEPTAADTVDEACVDNKENDAADTGDIEDLTEEDSAGESEGKSVFSASGDASDTDKEIRIEEIKKDEVKQDKETEIAPSLSSEMRERLCLRAEPEKSADVVLHPVLVEEWKNWMQKGFYEGDEDDGKKREEEENKLREEIMKKFPKKGELHVEAPKLNPEILAYMSGTAKNRDKHFVFSQNALGSAMIAVAKSISLILELEEDDLTGMLLQLLGNAGKLMAGLYYQQSMMRRAFILAGIDKKYRELLKKLDITSDLFGKDLFKRLKHKISGQGGGRAYPSSTSQEAIEDIQLEKPKEPAKKIQEPLTAGSKIRRPTKIPALQRSPKEFLLEQQRPHKADEVGFLEKIEVKNVAGRLRFFRGNWKSITRNKFVLNSIEGYSIKFKSQPIQTLMTRAPLLQGSQSLEDVRKAIDNLLTLKAVRPCALEDSRESFRKRGLSGSSLDIFEASLTESTHTQYAGPLRQWWSFCLHQSVNPFNPEEVEVIQFLTERFKEGAAYGSLNSTRSAISLISGGRIGQSKNIARFFKGVFMLKPTKPKYNRIWDVDIALREIEKWFSLEELPIERLTERLVLLLALGTAHRT</sequence>
<keyword evidence="1" id="KW-0238">DNA-binding</keyword>
<dbReference type="SUPFAM" id="SSF47823">
    <property type="entry name" value="lambda integrase-like, N-terminal domain"/>
    <property type="match status" value="1"/>
</dbReference>
<gene>
    <name evidence="3" type="ORF">RF55_13486</name>
</gene>
<feature type="compositionally biased region" description="Basic and acidic residues" evidence="2">
    <location>
        <begin position="89"/>
        <end position="108"/>
    </location>
</feature>
<evidence type="ECO:0000256" key="2">
    <source>
        <dbReference type="SAM" id="MobiDB-lite"/>
    </source>
</evidence>
<dbReference type="PANTHER" id="PTHR35617">
    <property type="entry name" value="PHAGE_INTEGRASE DOMAIN-CONTAINING PROTEIN"/>
    <property type="match status" value="1"/>
</dbReference>
<dbReference type="PaxDb" id="67767-A0A0J7N3J9"/>
<accession>A0A0J7N3J9</accession>
<keyword evidence="4" id="KW-1185">Reference proteome</keyword>
<comment type="caution">
    <text evidence="3">The sequence shown here is derived from an EMBL/GenBank/DDBJ whole genome shotgun (WGS) entry which is preliminary data.</text>
</comment>
<evidence type="ECO:0000313" key="4">
    <source>
        <dbReference type="Proteomes" id="UP000036403"/>
    </source>
</evidence>
<proteinExistence type="predicted"/>